<dbReference type="Pfam" id="PF02562">
    <property type="entry name" value="PhoH"/>
    <property type="match status" value="1"/>
</dbReference>
<evidence type="ECO:0000256" key="1">
    <source>
        <dbReference type="ARBA" id="ARBA00004496"/>
    </source>
</evidence>
<evidence type="ECO:0000256" key="3">
    <source>
        <dbReference type="ARBA" id="ARBA00022490"/>
    </source>
</evidence>
<evidence type="ECO:0000259" key="7">
    <source>
        <dbReference type="Pfam" id="PF02562"/>
    </source>
</evidence>
<evidence type="ECO:0000256" key="5">
    <source>
        <dbReference type="ARBA" id="ARBA00022840"/>
    </source>
</evidence>
<dbReference type="GO" id="GO:0005829">
    <property type="term" value="C:cytosol"/>
    <property type="evidence" value="ECO:0007669"/>
    <property type="project" value="TreeGrafter"/>
</dbReference>
<dbReference type="PANTHER" id="PTHR30473:SF1">
    <property type="entry name" value="PHOH-LIKE PROTEIN"/>
    <property type="match status" value="1"/>
</dbReference>
<dbReference type="FunFam" id="3.40.50.300:FF:000013">
    <property type="entry name" value="PhoH family ATPase"/>
    <property type="match status" value="1"/>
</dbReference>
<comment type="caution">
    <text evidence="8">The sequence shown here is derived from an EMBL/GenBank/DDBJ whole genome shotgun (WGS) entry which is preliminary data.</text>
</comment>
<dbReference type="AlphaFoldDB" id="A0A8G2BHI1"/>
<evidence type="ECO:0000256" key="6">
    <source>
        <dbReference type="ARBA" id="ARBA00039970"/>
    </source>
</evidence>
<dbReference type="OrthoDB" id="9805148at2"/>
<dbReference type="InterPro" id="IPR003714">
    <property type="entry name" value="PhoH"/>
</dbReference>
<keyword evidence="4" id="KW-0547">Nucleotide-binding</keyword>
<evidence type="ECO:0000313" key="9">
    <source>
        <dbReference type="Proteomes" id="UP000198615"/>
    </source>
</evidence>
<organism evidence="8 9">
    <name type="scientific">Thalassobaculum litoreum DSM 18839</name>
    <dbReference type="NCBI Taxonomy" id="1123362"/>
    <lineage>
        <taxon>Bacteria</taxon>
        <taxon>Pseudomonadati</taxon>
        <taxon>Pseudomonadota</taxon>
        <taxon>Alphaproteobacteria</taxon>
        <taxon>Rhodospirillales</taxon>
        <taxon>Thalassobaculaceae</taxon>
        <taxon>Thalassobaculum</taxon>
    </lineage>
</organism>
<dbReference type="Gene3D" id="3.40.50.300">
    <property type="entry name" value="P-loop containing nucleotide triphosphate hydrolases"/>
    <property type="match status" value="1"/>
</dbReference>
<evidence type="ECO:0000256" key="4">
    <source>
        <dbReference type="ARBA" id="ARBA00022741"/>
    </source>
</evidence>
<dbReference type="Proteomes" id="UP000198615">
    <property type="component" value="Unassembled WGS sequence"/>
</dbReference>
<comment type="subcellular location">
    <subcellularLocation>
        <location evidence="1">Cytoplasm</location>
    </subcellularLocation>
</comment>
<dbReference type="PANTHER" id="PTHR30473">
    <property type="entry name" value="PROTEIN PHOH"/>
    <property type="match status" value="1"/>
</dbReference>
<keyword evidence="5" id="KW-0067">ATP-binding</keyword>
<sequence>MSTGTADDASVQLEFHDHALIPLLFGDHDRNLARIEQKLGVKLEAFGNIVRILGAEESLQAARGTLEGLYRRLEKTKKKGQDPYPFEIGDVDAAVKYAQAADAVGGVREFAGDAGLDTYKRPIGARSPNQAHYLKQLMQHELVFGLGPAGTGKTYLAVAMACAMLKAKRVDRLILSRPAVEAGERLGFLPGDMKDKVDPYLRPLYDALYDMMPGEMVERRLAAGEIEVAPLAFMRGRTLANAYVILDEAQNTTPTQMKMFLTRLGENSRMAVTGDLSQVDLPLGNKSGLRDALDHLHDVQGVGFVEFTAADVVRHPLVTRIVHAYNARDGVLLPGDKSR</sequence>
<comment type="similarity">
    <text evidence="2">Belongs to the PhoH family.</text>
</comment>
<reference evidence="8 9" key="1">
    <citation type="submission" date="2016-10" db="EMBL/GenBank/DDBJ databases">
        <authorList>
            <person name="Varghese N."/>
            <person name="Submissions S."/>
        </authorList>
    </citation>
    <scope>NUCLEOTIDE SEQUENCE [LARGE SCALE GENOMIC DNA]</scope>
    <source>
        <strain evidence="8 9">DSM 18839</strain>
    </source>
</reference>
<keyword evidence="3" id="KW-0963">Cytoplasm</keyword>
<evidence type="ECO:0000313" key="8">
    <source>
        <dbReference type="EMBL" id="SDF75013.1"/>
    </source>
</evidence>
<dbReference type="InterPro" id="IPR027417">
    <property type="entry name" value="P-loop_NTPase"/>
</dbReference>
<dbReference type="GO" id="GO:0005524">
    <property type="term" value="F:ATP binding"/>
    <property type="evidence" value="ECO:0007669"/>
    <property type="project" value="UniProtKB-KW"/>
</dbReference>
<evidence type="ECO:0000256" key="2">
    <source>
        <dbReference type="ARBA" id="ARBA00010393"/>
    </source>
</evidence>
<keyword evidence="9" id="KW-1185">Reference proteome</keyword>
<dbReference type="EMBL" id="FNBW01000006">
    <property type="protein sequence ID" value="SDF75013.1"/>
    <property type="molecule type" value="Genomic_DNA"/>
</dbReference>
<dbReference type="SUPFAM" id="SSF52540">
    <property type="entry name" value="P-loop containing nucleoside triphosphate hydrolases"/>
    <property type="match status" value="1"/>
</dbReference>
<dbReference type="RefSeq" id="WP_038015723.1">
    <property type="nucleotide sequence ID" value="NZ_FNBW01000006.1"/>
</dbReference>
<name>A0A8G2BHI1_9PROT</name>
<feature type="domain" description="PhoH-like protein" evidence="7">
    <location>
        <begin position="123"/>
        <end position="326"/>
    </location>
</feature>
<accession>A0A8G2BHI1</accession>
<protein>
    <recommendedName>
        <fullName evidence="6">PhoH-like protein</fullName>
    </recommendedName>
</protein>
<dbReference type="InterPro" id="IPR051451">
    <property type="entry name" value="PhoH2-like"/>
</dbReference>
<proteinExistence type="inferred from homology"/>
<gene>
    <name evidence="8" type="ORF">SAMN05660686_02185</name>
</gene>